<dbReference type="AlphaFoldDB" id="A0A6G5RQS7"/>
<keyword evidence="2" id="KW-1185">Reference proteome</keyword>
<organism evidence="1 2">
    <name type="scientific">Streptomyces hawaiiensis</name>
    <dbReference type="NCBI Taxonomy" id="67305"/>
    <lineage>
        <taxon>Bacteria</taxon>
        <taxon>Bacillati</taxon>
        <taxon>Actinomycetota</taxon>
        <taxon>Actinomycetes</taxon>
        <taxon>Kitasatosporales</taxon>
        <taxon>Streptomycetaceae</taxon>
        <taxon>Streptomyces</taxon>
    </lineage>
</organism>
<proteinExistence type="predicted"/>
<sequence length="64" mass="7075">MTLVHDDETNIRVAPAAPRINPRLRLVVGLYKRLPHRRPVPRNQQLATAGAVRAAVTCARRALG</sequence>
<evidence type="ECO:0000313" key="2">
    <source>
        <dbReference type="Proteomes" id="UP000495940"/>
    </source>
</evidence>
<dbReference type="KEGG" id="shaw:CEB94_39555"/>
<reference evidence="1 2" key="1">
    <citation type="submission" date="2017-06" db="EMBL/GenBank/DDBJ databases">
        <title>Complete Genome Sequence of Streptomyces hawaiiensis NRRL 15010 and insights into acyldepsipeptides biosynthesis.</title>
        <authorList>
            <person name="Mariita R.M."/>
            <person name="Sello J.K."/>
        </authorList>
    </citation>
    <scope>NUCLEOTIDE SEQUENCE [LARGE SCALE GENOMIC DNA]</scope>
    <source>
        <strain evidence="1 2">ATCC 12236</strain>
    </source>
</reference>
<dbReference type="EMBL" id="CP021978">
    <property type="protein sequence ID" value="QCD60191.1"/>
    <property type="molecule type" value="Genomic_DNA"/>
</dbReference>
<dbReference type="Proteomes" id="UP000495940">
    <property type="component" value="Chromosome"/>
</dbReference>
<accession>A0A6G5RQS7</accession>
<protein>
    <submittedName>
        <fullName evidence="1">Uncharacterized protein</fullName>
    </submittedName>
</protein>
<evidence type="ECO:0000313" key="1">
    <source>
        <dbReference type="EMBL" id="QCD60191.1"/>
    </source>
</evidence>
<gene>
    <name evidence="1" type="ORF">CEB94_39555</name>
</gene>
<name>A0A6G5RQS7_9ACTN</name>